<sequence>MPKKRLDAAHFYVHVRSVRYIDVRKEHQNAQAGVLSNGHACFAQHVLGEVVRRPCVLDGQLAHEIVAVGQECMADTNVVAGKTLSSNDFYEGEPVTNSANVRGFTRGLLAHQFGTPREECH</sequence>
<organism evidence="1 2">
    <name type="scientific">Rhipicephalus microplus</name>
    <name type="common">Cattle tick</name>
    <name type="synonym">Boophilus microplus</name>
    <dbReference type="NCBI Taxonomy" id="6941"/>
    <lineage>
        <taxon>Eukaryota</taxon>
        <taxon>Metazoa</taxon>
        <taxon>Ecdysozoa</taxon>
        <taxon>Arthropoda</taxon>
        <taxon>Chelicerata</taxon>
        <taxon>Arachnida</taxon>
        <taxon>Acari</taxon>
        <taxon>Parasitiformes</taxon>
        <taxon>Ixodida</taxon>
        <taxon>Ixodoidea</taxon>
        <taxon>Ixodidae</taxon>
        <taxon>Rhipicephalinae</taxon>
        <taxon>Rhipicephalus</taxon>
        <taxon>Boophilus</taxon>
    </lineage>
</organism>
<protein>
    <submittedName>
        <fullName evidence="1">Uncharacterized protein</fullName>
    </submittedName>
</protein>
<dbReference type="AlphaFoldDB" id="A0A9J6DLT4"/>
<proteinExistence type="predicted"/>
<dbReference type="Gene3D" id="3.40.50.1580">
    <property type="entry name" value="Nucleoside phosphorylase domain"/>
    <property type="match status" value="1"/>
</dbReference>
<keyword evidence="2" id="KW-1185">Reference proteome</keyword>
<name>A0A9J6DLT4_RHIMP</name>
<accession>A0A9J6DLT4</accession>
<dbReference type="VEuPathDB" id="VectorBase:LOC119171861"/>
<dbReference type="InterPro" id="IPR035994">
    <property type="entry name" value="Nucleoside_phosphorylase_sf"/>
</dbReference>
<dbReference type="Proteomes" id="UP000821866">
    <property type="component" value="Chromosome 6"/>
</dbReference>
<dbReference type="EMBL" id="JABSTU010000008">
    <property type="protein sequence ID" value="KAH8023066.1"/>
    <property type="molecule type" value="Genomic_DNA"/>
</dbReference>
<gene>
    <name evidence="1" type="ORF">HPB51_010850</name>
</gene>
<comment type="caution">
    <text evidence="1">The sequence shown here is derived from an EMBL/GenBank/DDBJ whole genome shotgun (WGS) entry which is preliminary data.</text>
</comment>
<dbReference type="GO" id="GO:0003824">
    <property type="term" value="F:catalytic activity"/>
    <property type="evidence" value="ECO:0007669"/>
    <property type="project" value="InterPro"/>
</dbReference>
<evidence type="ECO:0000313" key="2">
    <source>
        <dbReference type="Proteomes" id="UP000821866"/>
    </source>
</evidence>
<evidence type="ECO:0000313" key="1">
    <source>
        <dbReference type="EMBL" id="KAH8023066.1"/>
    </source>
</evidence>
<dbReference type="GO" id="GO:0009116">
    <property type="term" value="P:nucleoside metabolic process"/>
    <property type="evidence" value="ECO:0007669"/>
    <property type="project" value="InterPro"/>
</dbReference>
<reference evidence="1" key="2">
    <citation type="submission" date="2021-09" db="EMBL/GenBank/DDBJ databases">
        <authorList>
            <person name="Jia N."/>
            <person name="Wang J."/>
            <person name="Shi W."/>
            <person name="Du L."/>
            <person name="Sun Y."/>
            <person name="Zhan W."/>
            <person name="Jiang J."/>
            <person name="Wang Q."/>
            <person name="Zhang B."/>
            <person name="Ji P."/>
            <person name="Sakyi L.B."/>
            <person name="Cui X."/>
            <person name="Yuan T."/>
            <person name="Jiang B."/>
            <person name="Yang W."/>
            <person name="Lam T.T.-Y."/>
            <person name="Chang Q."/>
            <person name="Ding S."/>
            <person name="Wang X."/>
            <person name="Zhu J."/>
            <person name="Ruan X."/>
            <person name="Zhao L."/>
            <person name="Wei J."/>
            <person name="Que T."/>
            <person name="Du C."/>
            <person name="Cheng J."/>
            <person name="Dai P."/>
            <person name="Han X."/>
            <person name="Huang E."/>
            <person name="Gao Y."/>
            <person name="Liu J."/>
            <person name="Shao H."/>
            <person name="Ye R."/>
            <person name="Li L."/>
            <person name="Wei W."/>
            <person name="Wang X."/>
            <person name="Wang C."/>
            <person name="Huo Q."/>
            <person name="Li W."/>
            <person name="Guo W."/>
            <person name="Chen H."/>
            <person name="Chen S."/>
            <person name="Zhou L."/>
            <person name="Zhou L."/>
            <person name="Ni X."/>
            <person name="Tian J."/>
            <person name="Zhou Y."/>
            <person name="Sheng Y."/>
            <person name="Liu T."/>
            <person name="Pan Y."/>
            <person name="Xia L."/>
            <person name="Li J."/>
            <person name="Zhao F."/>
            <person name="Cao W."/>
        </authorList>
    </citation>
    <scope>NUCLEOTIDE SEQUENCE</scope>
    <source>
        <strain evidence="1">Rmic-2018</strain>
        <tissue evidence="1">Larvae</tissue>
    </source>
</reference>
<reference evidence="1" key="1">
    <citation type="journal article" date="2020" name="Cell">
        <title>Large-Scale Comparative Analyses of Tick Genomes Elucidate Their Genetic Diversity and Vector Capacities.</title>
        <authorList>
            <consortium name="Tick Genome and Microbiome Consortium (TIGMIC)"/>
            <person name="Jia N."/>
            <person name="Wang J."/>
            <person name="Shi W."/>
            <person name="Du L."/>
            <person name="Sun Y."/>
            <person name="Zhan W."/>
            <person name="Jiang J.F."/>
            <person name="Wang Q."/>
            <person name="Zhang B."/>
            <person name="Ji P."/>
            <person name="Bell-Sakyi L."/>
            <person name="Cui X.M."/>
            <person name="Yuan T.T."/>
            <person name="Jiang B.G."/>
            <person name="Yang W.F."/>
            <person name="Lam T.T."/>
            <person name="Chang Q.C."/>
            <person name="Ding S.J."/>
            <person name="Wang X.J."/>
            <person name="Zhu J.G."/>
            <person name="Ruan X.D."/>
            <person name="Zhao L."/>
            <person name="Wei J.T."/>
            <person name="Ye R.Z."/>
            <person name="Que T.C."/>
            <person name="Du C.H."/>
            <person name="Zhou Y.H."/>
            <person name="Cheng J.X."/>
            <person name="Dai P.F."/>
            <person name="Guo W.B."/>
            <person name="Han X.H."/>
            <person name="Huang E.J."/>
            <person name="Li L.F."/>
            <person name="Wei W."/>
            <person name="Gao Y.C."/>
            <person name="Liu J.Z."/>
            <person name="Shao H.Z."/>
            <person name="Wang X."/>
            <person name="Wang C.C."/>
            <person name="Yang T.C."/>
            <person name="Huo Q.B."/>
            <person name="Li W."/>
            <person name="Chen H.Y."/>
            <person name="Chen S.E."/>
            <person name="Zhou L.G."/>
            <person name="Ni X.B."/>
            <person name="Tian J.H."/>
            <person name="Sheng Y."/>
            <person name="Liu T."/>
            <person name="Pan Y.S."/>
            <person name="Xia L.Y."/>
            <person name="Li J."/>
            <person name="Zhao F."/>
            <person name="Cao W.C."/>
        </authorList>
    </citation>
    <scope>NUCLEOTIDE SEQUENCE</scope>
    <source>
        <strain evidence="1">Rmic-2018</strain>
    </source>
</reference>